<evidence type="ECO:0000313" key="1">
    <source>
        <dbReference type="EMBL" id="RPD56036.1"/>
    </source>
</evidence>
<dbReference type="EMBL" id="ML122291">
    <property type="protein sequence ID" value="RPD56036.1"/>
    <property type="molecule type" value="Genomic_DNA"/>
</dbReference>
<dbReference type="Proteomes" id="UP000313359">
    <property type="component" value="Unassembled WGS sequence"/>
</dbReference>
<name>A0A5C2RY85_9APHY</name>
<gene>
    <name evidence="1" type="ORF">L227DRAFT_292108</name>
</gene>
<keyword evidence="2" id="KW-1185">Reference proteome</keyword>
<proteinExistence type="predicted"/>
<sequence>MIDTPITCWSTSTLDSRVVGLRWRWRLAGWMYARQVGRGLLPISNAGVYSLGSRVTLRVFSWMMYLGGTQAPCPCESAPLLRFRVCCVCYPVILSFLHAFTVLRPCSCRIALEHRNEVPAEPGAGESGRGLRYVETRLQELDSHLGIPLALLDYGMADLHHSVGLTKSE</sequence>
<reference evidence="1" key="1">
    <citation type="journal article" date="2018" name="Genome Biol. Evol.">
        <title>Genomics and development of Lentinus tigrinus, a white-rot wood-decaying mushroom with dimorphic fruiting bodies.</title>
        <authorList>
            <person name="Wu B."/>
            <person name="Xu Z."/>
            <person name="Knudson A."/>
            <person name="Carlson A."/>
            <person name="Chen N."/>
            <person name="Kovaka S."/>
            <person name="LaButti K."/>
            <person name="Lipzen A."/>
            <person name="Pennachio C."/>
            <person name="Riley R."/>
            <person name="Schakwitz W."/>
            <person name="Umezawa K."/>
            <person name="Ohm R.A."/>
            <person name="Grigoriev I.V."/>
            <person name="Nagy L.G."/>
            <person name="Gibbons J."/>
            <person name="Hibbett D."/>
        </authorList>
    </citation>
    <scope>NUCLEOTIDE SEQUENCE [LARGE SCALE GENOMIC DNA]</scope>
    <source>
        <strain evidence="1">ALCF2SS1-6</strain>
    </source>
</reference>
<accession>A0A5C2RY85</accession>
<dbReference type="AlphaFoldDB" id="A0A5C2RY85"/>
<protein>
    <submittedName>
        <fullName evidence="1">Uncharacterized protein</fullName>
    </submittedName>
</protein>
<organism evidence="1 2">
    <name type="scientific">Lentinus tigrinus ALCF2SS1-6</name>
    <dbReference type="NCBI Taxonomy" id="1328759"/>
    <lineage>
        <taxon>Eukaryota</taxon>
        <taxon>Fungi</taxon>
        <taxon>Dikarya</taxon>
        <taxon>Basidiomycota</taxon>
        <taxon>Agaricomycotina</taxon>
        <taxon>Agaricomycetes</taxon>
        <taxon>Polyporales</taxon>
        <taxon>Polyporaceae</taxon>
        <taxon>Lentinus</taxon>
    </lineage>
</organism>
<evidence type="ECO:0000313" key="2">
    <source>
        <dbReference type="Proteomes" id="UP000313359"/>
    </source>
</evidence>